<evidence type="ECO:0000256" key="3">
    <source>
        <dbReference type="ARBA" id="ARBA00022519"/>
    </source>
</evidence>
<reference evidence="9" key="3">
    <citation type="journal article" date="2022" name="Res Sq">
        <title>Evolution of multicellular longitudinally dividing oral cavity symbionts (Neisseriaceae).</title>
        <authorList>
            <person name="Nyongesa S."/>
            <person name="Weber P."/>
            <person name="Bernet E."/>
            <person name="Pullido F."/>
            <person name="Nieckarz M."/>
            <person name="Delaby M."/>
            <person name="Nieves C."/>
            <person name="Viehboeck T."/>
            <person name="Krause N."/>
            <person name="Rivera-Millot A."/>
            <person name="Nakamura A."/>
            <person name="Vischer N."/>
            <person name="VanNieuwenhze M."/>
            <person name="Brun Y."/>
            <person name="Cava F."/>
            <person name="Bulgheresi S."/>
            <person name="Veyrier F."/>
        </authorList>
    </citation>
    <scope>NUCLEOTIDE SEQUENCE</scope>
    <source>
        <strain evidence="9">1258/02</strain>
    </source>
</reference>
<comment type="similarity">
    <text evidence="7">Belongs to the UPF0761 family.</text>
</comment>
<evidence type="ECO:0000256" key="1">
    <source>
        <dbReference type="ARBA" id="ARBA00004651"/>
    </source>
</evidence>
<comment type="subcellular location">
    <subcellularLocation>
        <location evidence="1 7">Cell membrane</location>
        <topology evidence="1 7">Multi-pass membrane protein</topology>
    </subcellularLocation>
</comment>
<dbReference type="KEGG" id="usu:LVJ78_02060"/>
<keyword evidence="5 7" id="KW-1133">Transmembrane helix</keyword>
<dbReference type="Pfam" id="PF03631">
    <property type="entry name" value="Virul_fac_BrkB"/>
    <property type="match status" value="1"/>
</dbReference>
<dbReference type="NCBIfam" id="TIGR00765">
    <property type="entry name" value="yihY_not_rbn"/>
    <property type="match status" value="1"/>
</dbReference>
<gene>
    <name evidence="8" type="ORF">EV680_13811</name>
    <name evidence="9" type="ORF">LVJ78_02060</name>
</gene>
<proteinExistence type="inferred from homology"/>
<evidence type="ECO:0000256" key="2">
    <source>
        <dbReference type="ARBA" id="ARBA00022475"/>
    </source>
</evidence>
<evidence type="ECO:0000256" key="6">
    <source>
        <dbReference type="ARBA" id="ARBA00023136"/>
    </source>
</evidence>
<keyword evidence="3" id="KW-0997">Cell inner membrane</keyword>
<dbReference type="PANTHER" id="PTHR30213">
    <property type="entry name" value="INNER MEMBRANE PROTEIN YHJD"/>
    <property type="match status" value="1"/>
</dbReference>
<evidence type="ECO:0000313" key="10">
    <source>
        <dbReference type="Proteomes" id="UP000294721"/>
    </source>
</evidence>
<dbReference type="HAMAP" id="MF_00672">
    <property type="entry name" value="UPF0761"/>
    <property type="match status" value="1"/>
</dbReference>
<dbReference type="AlphaFoldDB" id="A0AAE9KJ02"/>
<dbReference type="EMBL" id="CP091507">
    <property type="protein sequence ID" value="UOO79833.1"/>
    <property type="molecule type" value="Genomic_DNA"/>
</dbReference>
<sequence>MLNLGWWQDLCRTRFAGFMVFLWKRFDEVRVPQVSASLTFTTLLALVPVLTVTLVVVSAFPMFDTLSDSFVRFINQTIVPQGAGVLFDYINQFKGKASNLTAIGIVMLVVTSLLLIRTIDQTFNRIWRVQSERPLWTQFLVYWALLTFGPLAIGLSLTAWTLMLQQSRVDEMFPFLTGVLRTGSSILFSTVILWLLYRLVPNRYVPARQALVGAAVTAVLLEAARALFAWYIGTFNSYTLIYGAFAAIPVFLLWLNLLWMLVLTGAVFTAALSYWQGEAFRRHLGTQGRFDDVLKILLLLDDAQPQGRALLVQDFRNHINMGYDELGDLLEKLARHGYVYQGRQGWVLKTNAASIELDDLFKLFVYRPAHIQQDYVNDAVEQIMAPCLNAMNITLADFSVHAKSSREEGEGRGAAGDG</sequence>
<evidence type="ECO:0000313" key="8">
    <source>
        <dbReference type="EMBL" id="TCP00365.1"/>
    </source>
</evidence>
<dbReference type="Proteomes" id="UP000829756">
    <property type="component" value="Chromosome"/>
</dbReference>
<evidence type="ECO:0000313" key="11">
    <source>
        <dbReference type="Proteomes" id="UP000829756"/>
    </source>
</evidence>
<evidence type="ECO:0000256" key="4">
    <source>
        <dbReference type="ARBA" id="ARBA00022692"/>
    </source>
</evidence>
<keyword evidence="10" id="KW-1185">Reference proteome</keyword>
<dbReference type="InterPro" id="IPR023679">
    <property type="entry name" value="UPF0761_bac"/>
</dbReference>
<feature type="transmembrane region" description="Helical" evidence="7">
    <location>
        <begin position="140"/>
        <end position="163"/>
    </location>
</feature>
<feature type="transmembrane region" description="Helical" evidence="7">
    <location>
        <begin position="175"/>
        <end position="197"/>
    </location>
</feature>
<protein>
    <recommendedName>
        <fullName evidence="7">UPF0761 membrane protein EV680_13811</fullName>
    </recommendedName>
</protein>
<dbReference type="Proteomes" id="UP000294721">
    <property type="component" value="Unassembled WGS sequence"/>
</dbReference>
<organism evidence="9 11">
    <name type="scientific">Uruburuella suis</name>
    <dbReference type="NCBI Taxonomy" id="252130"/>
    <lineage>
        <taxon>Bacteria</taxon>
        <taxon>Pseudomonadati</taxon>
        <taxon>Pseudomonadota</taxon>
        <taxon>Betaproteobacteria</taxon>
        <taxon>Neisseriales</taxon>
        <taxon>Neisseriaceae</taxon>
        <taxon>Uruburuella</taxon>
    </lineage>
</organism>
<reference evidence="8 10" key="1">
    <citation type="submission" date="2019-03" db="EMBL/GenBank/DDBJ databases">
        <title>Genomic Encyclopedia of Type Strains, Phase IV (KMG-IV): sequencing the most valuable type-strain genomes for metagenomic binning, comparative biology and taxonomic classification.</title>
        <authorList>
            <person name="Goeker M."/>
        </authorList>
    </citation>
    <scope>NUCLEOTIDE SEQUENCE [LARGE SCALE GENOMIC DNA]</scope>
    <source>
        <strain evidence="8 10">DSM 17474</strain>
    </source>
</reference>
<keyword evidence="2 7" id="KW-1003">Cell membrane</keyword>
<feature type="transmembrane region" description="Helical" evidence="7">
    <location>
        <begin position="100"/>
        <end position="119"/>
    </location>
</feature>
<accession>A0AAE9KJ02</accession>
<dbReference type="EMBL" id="SLXE01000038">
    <property type="protein sequence ID" value="TCP00365.1"/>
    <property type="molecule type" value="Genomic_DNA"/>
</dbReference>
<dbReference type="NCBIfam" id="NF003256">
    <property type="entry name" value="PRK04214.1"/>
    <property type="match status" value="1"/>
</dbReference>
<reference evidence="9" key="2">
    <citation type="submission" date="2021-12" db="EMBL/GenBank/DDBJ databases">
        <authorList>
            <person name="Veyrier F.J."/>
        </authorList>
    </citation>
    <scope>NUCLEOTIDE SEQUENCE</scope>
    <source>
        <strain evidence="9">1258/02</strain>
    </source>
</reference>
<feature type="transmembrane region" description="Helical" evidence="7">
    <location>
        <begin position="43"/>
        <end position="63"/>
    </location>
</feature>
<keyword evidence="6 7" id="KW-0472">Membrane</keyword>
<evidence type="ECO:0000256" key="7">
    <source>
        <dbReference type="HAMAP-Rule" id="MF_00672"/>
    </source>
</evidence>
<feature type="transmembrane region" description="Helical" evidence="7">
    <location>
        <begin position="239"/>
        <end position="272"/>
    </location>
</feature>
<dbReference type="GO" id="GO:0005886">
    <property type="term" value="C:plasma membrane"/>
    <property type="evidence" value="ECO:0007669"/>
    <property type="project" value="UniProtKB-SubCell"/>
</dbReference>
<keyword evidence="4 7" id="KW-0812">Transmembrane</keyword>
<evidence type="ECO:0000313" key="9">
    <source>
        <dbReference type="EMBL" id="UOO79833.1"/>
    </source>
</evidence>
<feature type="transmembrane region" description="Helical" evidence="7">
    <location>
        <begin position="209"/>
        <end position="233"/>
    </location>
</feature>
<evidence type="ECO:0000256" key="5">
    <source>
        <dbReference type="ARBA" id="ARBA00022989"/>
    </source>
</evidence>
<name>A0AAE9KJ02_9NEIS</name>
<dbReference type="PANTHER" id="PTHR30213:SF0">
    <property type="entry name" value="UPF0761 MEMBRANE PROTEIN YIHY"/>
    <property type="match status" value="1"/>
</dbReference>
<dbReference type="InterPro" id="IPR017039">
    <property type="entry name" value="Virul_fac_BrkB"/>
</dbReference>
<dbReference type="RefSeq" id="WP_132954750.1">
    <property type="nucleotide sequence ID" value="NZ_CALJUB010000170.1"/>
</dbReference>